<dbReference type="InterPro" id="IPR014284">
    <property type="entry name" value="RNA_pol_sigma-70_dom"/>
</dbReference>
<dbReference type="InterPro" id="IPR000943">
    <property type="entry name" value="RNA_pol_sigma70"/>
</dbReference>
<dbReference type="EMBL" id="JACRTC010000005">
    <property type="protein sequence ID" value="MBC8570743.1"/>
    <property type="molecule type" value="Genomic_DNA"/>
</dbReference>
<dbReference type="Gene3D" id="1.10.10.10">
    <property type="entry name" value="Winged helix-like DNA-binding domain superfamily/Winged helix DNA-binding domain"/>
    <property type="match status" value="1"/>
</dbReference>
<keyword evidence="4" id="KW-1185">Reference proteome</keyword>
<comment type="similarity">
    <text evidence="1">Belongs to the sigma-70 factor family.</text>
</comment>
<dbReference type="InterPro" id="IPR050813">
    <property type="entry name" value="Sigma-70_Factor"/>
</dbReference>
<comment type="caution">
    <text evidence="3">The sequence shown here is derived from an EMBL/GenBank/DDBJ whole genome shotgun (WGS) entry which is preliminary data.</text>
</comment>
<dbReference type="InterPro" id="IPR036388">
    <property type="entry name" value="WH-like_DNA-bd_sf"/>
</dbReference>
<accession>A0A926ECW4</accession>
<dbReference type="CDD" id="cd06171">
    <property type="entry name" value="Sigma70_r4"/>
    <property type="match status" value="1"/>
</dbReference>
<evidence type="ECO:0000259" key="2">
    <source>
        <dbReference type="PROSITE" id="PS50943"/>
    </source>
</evidence>
<dbReference type="Proteomes" id="UP000660861">
    <property type="component" value="Unassembled WGS sequence"/>
</dbReference>
<dbReference type="InterPro" id="IPR007630">
    <property type="entry name" value="RNA_pol_sigma70_r4"/>
</dbReference>
<name>A0A926ECW4_9FIRM</name>
<dbReference type="PANTHER" id="PTHR30376">
    <property type="entry name" value="SIGMA FACTOR RPOH HEAT SHOCK RELATED"/>
    <property type="match status" value="1"/>
</dbReference>
<dbReference type="PRINTS" id="PR00046">
    <property type="entry name" value="SIGMA70FCT"/>
</dbReference>
<feature type="domain" description="HTH cro/C1-type" evidence="2">
    <location>
        <begin position="81"/>
        <end position="102"/>
    </location>
</feature>
<evidence type="ECO:0000313" key="4">
    <source>
        <dbReference type="Proteomes" id="UP000660861"/>
    </source>
</evidence>
<protein>
    <submittedName>
        <fullName evidence="3">Sigma-70 family RNA polymerase sigma factor</fullName>
    </submittedName>
</protein>
<proteinExistence type="inferred from homology"/>
<dbReference type="InterPro" id="IPR001387">
    <property type="entry name" value="Cro/C1-type_HTH"/>
</dbReference>
<dbReference type="NCBIfam" id="TIGR02937">
    <property type="entry name" value="sigma70-ECF"/>
    <property type="match status" value="1"/>
</dbReference>
<sequence>MHFRNLKKSAQDVYISDPIDTDKDGNSLTLMDIVSDDISVFDSIDLKLKSEKLYKYIGESLDDREKQIIVMRYGLGNRIPLTQREVAKKLGISRSYVSRIEKKAVTVLKKRFGKEIIDSLG</sequence>
<evidence type="ECO:0000313" key="3">
    <source>
        <dbReference type="EMBL" id="MBC8570743.1"/>
    </source>
</evidence>
<dbReference type="AlphaFoldDB" id="A0A926ECW4"/>
<gene>
    <name evidence="3" type="ORF">H8709_07875</name>
</gene>
<dbReference type="RefSeq" id="WP_262397839.1">
    <property type="nucleotide sequence ID" value="NZ_JACRTC010000005.1"/>
</dbReference>
<organism evidence="3 4">
    <name type="scientific">Zongyangia hominis</name>
    <dbReference type="NCBI Taxonomy" id="2763677"/>
    <lineage>
        <taxon>Bacteria</taxon>
        <taxon>Bacillati</taxon>
        <taxon>Bacillota</taxon>
        <taxon>Clostridia</taxon>
        <taxon>Eubacteriales</taxon>
        <taxon>Oscillospiraceae</taxon>
        <taxon>Zongyangia</taxon>
    </lineage>
</organism>
<evidence type="ECO:0000256" key="1">
    <source>
        <dbReference type="ARBA" id="ARBA00007788"/>
    </source>
</evidence>
<dbReference type="GO" id="GO:0003700">
    <property type="term" value="F:DNA-binding transcription factor activity"/>
    <property type="evidence" value="ECO:0007669"/>
    <property type="project" value="InterPro"/>
</dbReference>
<dbReference type="PROSITE" id="PS50943">
    <property type="entry name" value="HTH_CROC1"/>
    <property type="match status" value="1"/>
</dbReference>
<dbReference type="PROSITE" id="PS00716">
    <property type="entry name" value="SIGMA70_2"/>
    <property type="match status" value="1"/>
</dbReference>
<dbReference type="SUPFAM" id="SSF88659">
    <property type="entry name" value="Sigma3 and sigma4 domains of RNA polymerase sigma factors"/>
    <property type="match status" value="1"/>
</dbReference>
<dbReference type="InterPro" id="IPR013324">
    <property type="entry name" value="RNA_pol_sigma_r3/r4-like"/>
</dbReference>
<dbReference type="GO" id="GO:0006352">
    <property type="term" value="P:DNA-templated transcription initiation"/>
    <property type="evidence" value="ECO:0007669"/>
    <property type="project" value="InterPro"/>
</dbReference>
<reference evidence="3" key="1">
    <citation type="submission" date="2020-08" db="EMBL/GenBank/DDBJ databases">
        <title>Genome public.</title>
        <authorList>
            <person name="Liu C."/>
            <person name="Sun Q."/>
        </authorList>
    </citation>
    <scope>NUCLEOTIDE SEQUENCE</scope>
    <source>
        <strain evidence="3">NSJ-54</strain>
    </source>
</reference>
<dbReference type="Pfam" id="PF04545">
    <property type="entry name" value="Sigma70_r4"/>
    <property type="match status" value="1"/>
</dbReference>
<dbReference type="PANTHER" id="PTHR30376:SF3">
    <property type="entry name" value="RNA POLYMERASE SIGMA FACTOR RPOH"/>
    <property type="match status" value="1"/>
</dbReference>